<name>A0AAV1D141_OLDCO</name>
<dbReference type="SUPFAM" id="SSF48264">
    <property type="entry name" value="Cytochrome P450"/>
    <property type="match status" value="1"/>
</dbReference>
<protein>
    <submittedName>
        <fullName evidence="8">OLC1v1038988C1</fullName>
    </submittedName>
</protein>
<keyword evidence="2" id="KW-0349">Heme</keyword>
<dbReference type="PANTHER" id="PTHR47950:SF44">
    <property type="entry name" value="CYTOCHROME P450, FAMILY 76, SUBFAMILY C, POLYPEPTIDE 5-RELATED"/>
    <property type="match status" value="1"/>
</dbReference>
<keyword evidence="7" id="KW-0472">Membrane</keyword>
<dbReference type="GO" id="GO:0020037">
    <property type="term" value="F:heme binding"/>
    <property type="evidence" value="ECO:0007669"/>
    <property type="project" value="InterPro"/>
</dbReference>
<dbReference type="EMBL" id="OX459121">
    <property type="protein sequence ID" value="CAI9101620.1"/>
    <property type="molecule type" value="Genomic_DNA"/>
</dbReference>
<dbReference type="AlphaFoldDB" id="A0AAV1D141"/>
<evidence type="ECO:0000313" key="9">
    <source>
        <dbReference type="Proteomes" id="UP001161247"/>
    </source>
</evidence>
<dbReference type="InterPro" id="IPR001128">
    <property type="entry name" value="Cyt_P450"/>
</dbReference>
<keyword evidence="6" id="KW-0503">Monooxygenase</keyword>
<keyword evidence="7" id="KW-1133">Transmembrane helix</keyword>
<organism evidence="8 9">
    <name type="scientific">Oldenlandia corymbosa var. corymbosa</name>
    <dbReference type="NCBI Taxonomy" id="529605"/>
    <lineage>
        <taxon>Eukaryota</taxon>
        <taxon>Viridiplantae</taxon>
        <taxon>Streptophyta</taxon>
        <taxon>Embryophyta</taxon>
        <taxon>Tracheophyta</taxon>
        <taxon>Spermatophyta</taxon>
        <taxon>Magnoliopsida</taxon>
        <taxon>eudicotyledons</taxon>
        <taxon>Gunneridae</taxon>
        <taxon>Pentapetalae</taxon>
        <taxon>asterids</taxon>
        <taxon>lamiids</taxon>
        <taxon>Gentianales</taxon>
        <taxon>Rubiaceae</taxon>
        <taxon>Rubioideae</taxon>
        <taxon>Spermacoceae</taxon>
        <taxon>Hedyotis-Oldenlandia complex</taxon>
        <taxon>Oldenlandia</taxon>
    </lineage>
</organism>
<evidence type="ECO:0000313" key="8">
    <source>
        <dbReference type="EMBL" id="CAI9101620.1"/>
    </source>
</evidence>
<dbReference type="PRINTS" id="PR00385">
    <property type="entry name" value="P450"/>
</dbReference>
<accession>A0AAV1D141</accession>
<dbReference type="Gene3D" id="1.10.630.10">
    <property type="entry name" value="Cytochrome P450"/>
    <property type="match status" value="1"/>
</dbReference>
<dbReference type="Pfam" id="PF00067">
    <property type="entry name" value="p450"/>
    <property type="match status" value="1"/>
</dbReference>
<evidence type="ECO:0000256" key="1">
    <source>
        <dbReference type="ARBA" id="ARBA00010617"/>
    </source>
</evidence>
<proteinExistence type="inferred from homology"/>
<evidence type="ECO:0000256" key="3">
    <source>
        <dbReference type="ARBA" id="ARBA00022723"/>
    </source>
</evidence>
<sequence length="420" mass="47572">MDINTILFSIAFYFLIWLCIYVLTSNLRSTKSVKLTPGPSQFPIIGNLHQISKKPHQSFAKLSKLYGPLMSVRLGSKLTVVVSSAEIAREVLQTHDQICSARSIPNAAQSLDHHKFSMVWLPASIQWRNMRKICREKIFSTWRLDANQVLRQEKLKEMRDYVNSCSSGSGKAVDIGEAVFTTSLNLVSRSFFSIDFASYDTSSSLELKELVWSVMRSVGTPNLSDYFPLLRSADPQGIRRNTKSLFQRFFDIFDGLINERILVRGAASETKKIDLLEALLDENIKNESEFSINVLKHLLLDLFVAGIDTTSGTVEWAMAELLCNPETIEKAREELKRVIGGKGLVQESDISRLPYLQAIVKETFRLHPTAPLLVPHKSSEDVEINGYTIPKDTQILVNVYAIGRDERIWRTQCFTYIVVT</sequence>
<dbReference type="InterPro" id="IPR002401">
    <property type="entry name" value="Cyt_P450_E_grp-I"/>
</dbReference>
<keyword evidence="5" id="KW-0408">Iron</keyword>
<dbReference type="GO" id="GO:0016705">
    <property type="term" value="F:oxidoreductase activity, acting on paired donors, with incorporation or reduction of molecular oxygen"/>
    <property type="evidence" value="ECO:0007669"/>
    <property type="project" value="InterPro"/>
</dbReference>
<gene>
    <name evidence="8" type="ORF">OLC1_LOCUS11171</name>
</gene>
<keyword evidence="7" id="KW-0812">Transmembrane</keyword>
<keyword evidence="3" id="KW-0479">Metal-binding</keyword>
<evidence type="ECO:0000256" key="5">
    <source>
        <dbReference type="ARBA" id="ARBA00023004"/>
    </source>
</evidence>
<dbReference type="PANTHER" id="PTHR47950">
    <property type="entry name" value="CYTOCHROME P450, FAMILY 76, SUBFAMILY C, POLYPEPTIDE 5-RELATED"/>
    <property type="match status" value="1"/>
</dbReference>
<dbReference type="InterPro" id="IPR036396">
    <property type="entry name" value="Cyt_P450_sf"/>
</dbReference>
<comment type="similarity">
    <text evidence="1">Belongs to the cytochrome P450 family.</text>
</comment>
<keyword evidence="9" id="KW-1185">Reference proteome</keyword>
<evidence type="ECO:0000256" key="7">
    <source>
        <dbReference type="SAM" id="Phobius"/>
    </source>
</evidence>
<evidence type="ECO:0000256" key="2">
    <source>
        <dbReference type="ARBA" id="ARBA00022617"/>
    </source>
</evidence>
<reference evidence="8" key="1">
    <citation type="submission" date="2023-03" db="EMBL/GenBank/DDBJ databases">
        <authorList>
            <person name="Julca I."/>
        </authorList>
    </citation>
    <scope>NUCLEOTIDE SEQUENCE</scope>
</reference>
<evidence type="ECO:0000256" key="4">
    <source>
        <dbReference type="ARBA" id="ARBA00023002"/>
    </source>
</evidence>
<dbReference type="GO" id="GO:0004497">
    <property type="term" value="F:monooxygenase activity"/>
    <property type="evidence" value="ECO:0007669"/>
    <property type="project" value="UniProtKB-KW"/>
</dbReference>
<dbReference type="GO" id="GO:0005506">
    <property type="term" value="F:iron ion binding"/>
    <property type="evidence" value="ECO:0007669"/>
    <property type="project" value="InterPro"/>
</dbReference>
<feature type="transmembrane region" description="Helical" evidence="7">
    <location>
        <begin position="6"/>
        <end position="24"/>
    </location>
</feature>
<keyword evidence="4" id="KW-0560">Oxidoreductase</keyword>
<evidence type="ECO:0000256" key="6">
    <source>
        <dbReference type="ARBA" id="ARBA00023033"/>
    </source>
</evidence>
<dbReference type="CDD" id="cd11073">
    <property type="entry name" value="CYP76-like"/>
    <property type="match status" value="1"/>
</dbReference>
<dbReference type="Proteomes" id="UP001161247">
    <property type="component" value="Chromosome 4"/>
</dbReference>
<dbReference type="PRINTS" id="PR00463">
    <property type="entry name" value="EP450I"/>
</dbReference>